<gene>
    <name evidence="5" type="ORF">AJ80_07798</name>
</gene>
<evidence type="ECO:0000313" key="6">
    <source>
        <dbReference type="Proteomes" id="UP000224634"/>
    </source>
</evidence>
<keyword evidence="6" id="KW-1185">Reference proteome</keyword>
<keyword evidence="3" id="KW-0862">Zinc</keyword>
<dbReference type="Proteomes" id="UP000224634">
    <property type="component" value="Unassembled WGS sequence"/>
</dbReference>
<dbReference type="PRINTS" id="PR01790">
    <property type="entry name" value="SMP30FAMILY"/>
</dbReference>
<evidence type="ECO:0000313" key="5">
    <source>
        <dbReference type="EMBL" id="PGH08760.1"/>
    </source>
</evidence>
<dbReference type="InterPro" id="IPR013658">
    <property type="entry name" value="SGL"/>
</dbReference>
<feature type="domain" description="SMP-30/Gluconolactonase/LRE-like region" evidence="4">
    <location>
        <begin position="22"/>
        <end position="276"/>
    </location>
</feature>
<dbReference type="InterPro" id="IPR011042">
    <property type="entry name" value="6-blade_b-propeller_TolB-like"/>
</dbReference>
<dbReference type="PANTHER" id="PTHR10907">
    <property type="entry name" value="REGUCALCIN"/>
    <property type="match status" value="1"/>
</dbReference>
<dbReference type="OrthoDB" id="423498at2759"/>
<feature type="binding site" evidence="3">
    <location>
        <position position="221"/>
    </location>
    <ligand>
        <name>a divalent metal cation</name>
        <dbReference type="ChEBI" id="CHEBI:60240"/>
    </ligand>
</feature>
<evidence type="ECO:0000256" key="2">
    <source>
        <dbReference type="PIRSR" id="PIRSR605511-1"/>
    </source>
</evidence>
<reference evidence="5 6" key="1">
    <citation type="submission" date="2017-10" db="EMBL/GenBank/DDBJ databases">
        <title>Comparative genomics in systemic dimorphic fungi from Ajellomycetaceae.</title>
        <authorList>
            <person name="Munoz J.F."/>
            <person name="Mcewen J.G."/>
            <person name="Clay O.K."/>
            <person name="Cuomo C.A."/>
        </authorList>
    </citation>
    <scope>NUCLEOTIDE SEQUENCE [LARGE SCALE GENOMIC DNA]</scope>
    <source>
        <strain evidence="5 6">UAMH7299</strain>
    </source>
</reference>
<name>A0A2B7XIK5_POLH7</name>
<dbReference type="InterPro" id="IPR005511">
    <property type="entry name" value="SMP-30"/>
</dbReference>
<dbReference type="AlphaFoldDB" id="A0A2B7XIK5"/>
<organism evidence="5 6">
    <name type="scientific">Polytolypa hystricis (strain UAMH7299)</name>
    <dbReference type="NCBI Taxonomy" id="1447883"/>
    <lineage>
        <taxon>Eukaryota</taxon>
        <taxon>Fungi</taxon>
        <taxon>Dikarya</taxon>
        <taxon>Ascomycota</taxon>
        <taxon>Pezizomycotina</taxon>
        <taxon>Eurotiomycetes</taxon>
        <taxon>Eurotiomycetidae</taxon>
        <taxon>Onygenales</taxon>
        <taxon>Onygenales incertae sedis</taxon>
        <taxon>Polytolypa</taxon>
    </lineage>
</organism>
<comment type="cofactor">
    <cofactor evidence="3">
        <name>Zn(2+)</name>
        <dbReference type="ChEBI" id="CHEBI:29105"/>
    </cofactor>
    <text evidence="3">Binds 1 divalent metal cation per subunit.</text>
</comment>
<dbReference type="SUPFAM" id="SSF63829">
    <property type="entry name" value="Calcium-dependent phosphotriesterase"/>
    <property type="match status" value="1"/>
</dbReference>
<evidence type="ECO:0000259" key="4">
    <source>
        <dbReference type="Pfam" id="PF08450"/>
    </source>
</evidence>
<dbReference type="Pfam" id="PF08450">
    <property type="entry name" value="SGL"/>
    <property type="match status" value="1"/>
</dbReference>
<dbReference type="EMBL" id="PDNA01000157">
    <property type="protein sequence ID" value="PGH08760.1"/>
    <property type="molecule type" value="Genomic_DNA"/>
</dbReference>
<keyword evidence="3" id="KW-0479">Metal-binding</keyword>
<feature type="binding site" evidence="3">
    <location>
        <position position="121"/>
    </location>
    <ligand>
        <name>substrate</name>
    </ligand>
</feature>
<comment type="similarity">
    <text evidence="1">Belongs to the SMP-30/CGR1 family.</text>
</comment>
<feature type="binding site" evidence="3">
    <location>
        <position position="172"/>
    </location>
    <ligand>
        <name>a divalent metal cation</name>
        <dbReference type="ChEBI" id="CHEBI:60240"/>
    </ligand>
</feature>
<comment type="caution">
    <text evidence="5">The sequence shown here is derived from an EMBL/GenBank/DDBJ whole genome shotgun (WGS) entry which is preliminary data.</text>
</comment>
<dbReference type="PANTHER" id="PTHR10907:SF47">
    <property type="entry name" value="REGUCALCIN"/>
    <property type="match status" value="1"/>
</dbReference>
<feature type="active site" description="Proton donor/acceptor" evidence="2">
    <location>
        <position position="221"/>
    </location>
</feature>
<sequence length="309" mass="34442">MADIQKWEATEPFISVSGSLLEGPYYDEAKNELRFVDILEEKLHIVDLEKGPSSLRTLNTGTPIGITANIETTETSQANAGKIIAGAKYGFATIDEQTGAVEYIKKIWTEADGEGKEERMRFNDGSVDSRGRFWAGMMTDLKHHELKFEGAMFRLDADLSLHRVIEDMGIPNGMNWNKEDNLLYVTDSPTKQIFLFDYDAESGAISNRRVFFTFEGEQAPDGFAMDEEGHLWVAMWGGSKVIRVSPEAKIVGEISMPTKCITCTEFSGTDLFITTAKDDSSPEDTFGGHLYKVNVGVRGKPRNKVQLRA</sequence>
<proteinExistence type="inferred from homology"/>
<evidence type="ECO:0000256" key="1">
    <source>
        <dbReference type="ARBA" id="ARBA00008853"/>
    </source>
</evidence>
<dbReference type="GO" id="GO:0004341">
    <property type="term" value="F:gluconolactonase activity"/>
    <property type="evidence" value="ECO:0007669"/>
    <property type="project" value="TreeGrafter"/>
</dbReference>
<dbReference type="Gene3D" id="2.120.10.30">
    <property type="entry name" value="TolB, C-terminal domain"/>
    <property type="match status" value="1"/>
</dbReference>
<dbReference type="STRING" id="1447883.A0A2B7XIK5"/>
<feature type="binding site" evidence="3">
    <location>
        <position position="123"/>
    </location>
    <ligand>
        <name>substrate</name>
    </ligand>
</feature>
<accession>A0A2B7XIK5</accession>
<dbReference type="GO" id="GO:0005509">
    <property type="term" value="F:calcium ion binding"/>
    <property type="evidence" value="ECO:0007669"/>
    <property type="project" value="TreeGrafter"/>
</dbReference>
<evidence type="ECO:0000256" key="3">
    <source>
        <dbReference type="PIRSR" id="PIRSR605511-2"/>
    </source>
</evidence>
<protein>
    <recommendedName>
        <fullName evidence="4">SMP-30/Gluconolactonase/LRE-like region domain-containing protein</fullName>
    </recommendedName>
</protein>
<feature type="binding site" evidence="3">
    <location>
        <position position="22"/>
    </location>
    <ligand>
        <name>a divalent metal cation</name>
        <dbReference type="ChEBI" id="CHEBI:60240"/>
    </ligand>
</feature>